<dbReference type="RefSeq" id="WP_344038698.1">
    <property type="nucleotide sequence ID" value="NZ_BAAAKE010000012.1"/>
</dbReference>
<feature type="domain" description="CHAT" evidence="1">
    <location>
        <begin position="802"/>
        <end position="1041"/>
    </location>
</feature>
<name>A0ABV9Y239_9PSEU</name>
<dbReference type="InterPro" id="IPR024983">
    <property type="entry name" value="CHAT_dom"/>
</dbReference>
<evidence type="ECO:0000259" key="1">
    <source>
        <dbReference type="Pfam" id="PF12770"/>
    </source>
</evidence>
<proteinExistence type="predicted"/>
<protein>
    <submittedName>
        <fullName evidence="2">CHAT domain-containing protein</fullName>
    </submittedName>
</protein>
<comment type="caution">
    <text evidence="2">The sequence shown here is derived from an EMBL/GenBank/DDBJ whole genome shotgun (WGS) entry which is preliminary data.</text>
</comment>
<sequence length="1043" mass="110827">MTRPRDLLAQARHPALLAAADTTPPEDPAYPEVRLAALRAEVLRGRVAAARELAERTPLRALDEDYRTVLGLWQVFLGVLHPQDATPATLGEAGRRLAEAAADPALGPAAHAEALGLQTRCTIAMVRHDELPRTALRQAASLAAAASDAYRDAGLPRDAWAFAERRCLLDHEAGSETVAGAVDALGALAADAADDALGAGLLRLARFRLDLPRALAEAEDLKAECAAVAELLTAGGHACGEHLALWAAVKQLLVRGSVVVVPTAEECAAEFGAVGAVHWEHEVWNALAVFHTLRGDGAAHRVVRARYGGSAVQWPLSTAVHGLTDVDTAFRMGDVDRAERLLDELFSHAPHRQGRVALRVLRSSMLGFLRRDADARAHLRAALADLEPVAPTPLTPQVLAQLAHGEPDPAAALDFADRAVAAARALGPSGEVGDHLVHRAHIRARLNSAAGRACLSTDVQADLDAAVAEWSVPSPLARTQVLVAAHQARGFFLVQDGRLDEAHEVLEGAVRMADEAGLGLDAAFTRFHQATVEVLLARERRSTQLYDAASAVLRRSRDGFLRADTPQSAWEPLFMSANAQWEAARIDGDPARVQRALEHLTTVDSEIDALRGVVGGGSTIGRQLSAMGFVQDKQQVYQTGFRIAVHGLGDTALGLEWLERMKSRALLDALAAAVPPTADATPAPCAEQEADRGAAGYAALRRSRPPSWEEVRALLRRERRRHGRKVAVLQYYVDGDQAVVFGLDPDQGRPLLARVAVDLADLDRFAETTFRLRGGVRTLMDDFADGGAGAWQSFAPLVAAARDWTAPDDVVYLVPYGPLHDLPLHTLHVEPGIPLGVRNPVCYVPSLAVLAHVLGGERGSGPPFAVFGDPDGTLPRALEEAHAVAAAVGAEALTGSAATRAALTRALSSSAAVHVAAHAKASVVDGLSSGVKMADGTVTATDLLTVAVRADLVVLSCCETGVSQHRPGDEAVGLVRALLHSGARTVLTTQWQVNDESARAVLTAFHRADPLLPRAEALRAALSAMTDTHFYHWGGYVLAGDWR</sequence>
<dbReference type="Pfam" id="PF12770">
    <property type="entry name" value="CHAT"/>
    <property type="match status" value="1"/>
</dbReference>
<evidence type="ECO:0000313" key="2">
    <source>
        <dbReference type="EMBL" id="MFC5055424.1"/>
    </source>
</evidence>
<gene>
    <name evidence="2" type="ORF">ACFPFM_16870</name>
</gene>
<reference evidence="3" key="1">
    <citation type="journal article" date="2019" name="Int. J. Syst. Evol. Microbiol.">
        <title>The Global Catalogue of Microorganisms (GCM) 10K type strain sequencing project: providing services to taxonomists for standard genome sequencing and annotation.</title>
        <authorList>
            <consortium name="The Broad Institute Genomics Platform"/>
            <consortium name="The Broad Institute Genome Sequencing Center for Infectious Disease"/>
            <person name="Wu L."/>
            <person name="Ma J."/>
        </authorList>
    </citation>
    <scope>NUCLEOTIDE SEQUENCE [LARGE SCALE GENOMIC DNA]</scope>
    <source>
        <strain evidence="3">KCTC 12848</strain>
    </source>
</reference>
<dbReference type="EMBL" id="JBHSJB010000013">
    <property type="protein sequence ID" value="MFC5055424.1"/>
    <property type="molecule type" value="Genomic_DNA"/>
</dbReference>
<organism evidence="2 3">
    <name type="scientific">Saccharothrix xinjiangensis</name>
    <dbReference type="NCBI Taxonomy" id="204798"/>
    <lineage>
        <taxon>Bacteria</taxon>
        <taxon>Bacillati</taxon>
        <taxon>Actinomycetota</taxon>
        <taxon>Actinomycetes</taxon>
        <taxon>Pseudonocardiales</taxon>
        <taxon>Pseudonocardiaceae</taxon>
        <taxon>Saccharothrix</taxon>
    </lineage>
</organism>
<evidence type="ECO:0000313" key="3">
    <source>
        <dbReference type="Proteomes" id="UP001595833"/>
    </source>
</evidence>
<dbReference type="Proteomes" id="UP001595833">
    <property type="component" value="Unassembled WGS sequence"/>
</dbReference>
<accession>A0ABV9Y239</accession>
<keyword evidence="3" id="KW-1185">Reference proteome</keyword>